<dbReference type="Proteomes" id="UP001529510">
    <property type="component" value="Unassembled WGS sequence"/>
</dbReference>
<dbReference type="AlphaFoldDB" id="A0ABD0RZE1"/>
<feature type="domain" description="Dynein heavy chain coiled coil stalk" evidence="2">
    <location>
        <begin position="13"/>
        <end position="64"/>
    </location>
</feature>
<evidence type="ECO:0000256" key="1">
    <source>
        <dbReference type="SAM" id="Phobius"/>
    </source>
</evidence>
<organism evidence="3 4">
    <name type="scientific">Cirrhinus mrigala</name>
    <name type="common">Mrigala</name>
    <dbReference type="NCBI Taxonomy" id="683832"/>
    <lineage>
        <taxon>Eukaryota</taxon>
        <taxon>Metazoa</taxon>
        <taxon>Chordata</taxon>
        <taxon>Craniata</taxon>
        <taxon>Vertebrata</taxon>
        <taxon>Euteleostomi</taxon>
        <taxon>Actinopterygii</taxon>
        <taxon>Neopterygii</taxon>
        <taxon>Teleostei</taxon>
        <taxon>Ostariophysi</taxon>
        <taxon>Cypriniformes</taxon>
        <taxon>Cyprinidae</taxon>
        <taxon>Labeoninae</taxon>
        <taxon>Labeonini</taxon>
        <taxon>Cirrhinus</taxon>
    </lineage>
</organism>
<keyword evidence="1" id="KW-1133">Transmembrane helix</keyword>
<dbReference type="PANTHER" id="PTHR22878">
    <property type="entry name" value="DYNEIN HEAVY CHAIN 6, AXONEMAL-LIKE-RELATED"/>
    <property type="match status" value="1"/>
</dbReference>
<reference evidence="3 4" key="1">
    <citation type="submission" date="2024-05" db="EMBL/GenBank/DDBJ databases">
        <title>Genome sequencing and assembly of Indian major carp, Cirrhinus mrigala (Hamilton, 1822).</title>
        <authorList>
            <person name="Mohindra V."/>
            <person name="Chowdhury L.M."/>
            <person name="Lal K."/>
            <person name="Jena J.K."/>
        </authorList>
    </citation>
    <scope>NUCLEOTIDE SEQUENCE [LARGE SCALE GENOMIC DNA]</scope>
    <source>
        <strain evidence="3">CM1030</strain>
        <tissue evidence="3">Blood</tissue>
    </source>
</reference>
<evidence type="ECO:0000259" key="2">
    <source>
        <dbReference type="Pfam" id="PF12777"/>
    </source>
</evidence>
<evidence type="ECO:0000313" key="4">
    <source>
        <dbReference type="Proteomes" id="UP001529510"/>
    </source>
</evidence>
<sequence>KTRALTEARLGRSGKLTSALGDEQVRWQESITFFEQEIHNVIGNVFIAAACVAYYGAFTSHYRQL</sequence>
<comment type="caution">
    <text evidence="3">The sequence shown here is derived from an EMBL/GenBank/DDBJ whole genome shotgun (WGS) entry which is preliminary data.</text>
</comment>
<accession>A0ABD0RZE1</accession>
<keyword evidence="1" id="KW-0472">Membrane</keyword>
<dbReference type="Pfam" id="PF12777">
    <property type="entry name" value="MT"/>
    <property type="match status" value="1"/>
</dbReference>
<dbReference type="PANTHER" id="PTHR22878:SF68">
    <property type="entry name" value="DYNEIN HEAVY CHAIN 6, AXONEMAL-LIKE"/>
    <property type="match status" value="1"/>
</dbReference>
<name>A0ABD0RZE1_CIRMR</name>
<dbReference type="EMBL" id="JAMKFB020000001">
    <property type="protein sequence ID" value="KAL0203882.1"/>
    <property type="molecule type" value="Genomic_DNA"/>
</dbReference>
<feature type="non-terminal residue" evidence="3">
    <location>
        <position position="65"/>
    </location>
</feature>
<dbReference type="InterPro" id="IPR024743">
    <property type="entry name" value="Dynein_HC_stalk"/>
</dbReference>
<dbReference type="InterPro" id="IPR026983">
    <property type="entry name" value="DHC"/>
</dbReference>
<evidence type="ECO:0000313" key="3">
    <source>
        <dbReference type="EMBL" id="KAL0203882.1"/>
    </source>
</evidence>
<protein>
    <recommendedName>
        <fullName evidence="2">Dynein heavy chain coiled coil stalk domain-containing protein</fullName>
    </recommendedName>
</protein>
<gene>
    <name evidence="3" type="ORF">M9458_001900</name>
</gene>
<proteinExistence type="predicted"/>
<keyword evidence="4" id="KW-1185">Reference proteome</keyword>
<feature type="non-terminal residue" evidence="3">
    <location>
        <position position="1"/>
    </location>
</feature>
<feature type="transmembrane region" description="Helical" evidence="1">
    <location>
        <begin position="38"/>
        <end position="58"/>
    </location>
</feature>
<dbReference type="Gene3D" id="1.20.920.20">
    <property type="match status" value="1"/>
</dbReference>
<keyword evidence="1" id="KW-0812">Transmembrane</keyword>